<protein>
    <submittedName>
        <fullName evidence="1">Uncharacterized protein</fullName>
    </submittedName>
</protein>
<accession>A0A7W3G1E3</accession>
<proteinExistence type="predicted"/>
<comment type="caution">
    <text evidence="1">The sequence shown here is derived from an EMBL/GenBank/DDBJ whole genome shotgun (WGS) entry which is preliminary data.</text>
</comment>
<organism evidence="1 2">
    <name type="scientific">Escherichia marmotae</name>
    <dbReference type="NCBI Taxonomy" id="1499973"/>
    <lineage>
        <taxon>Bacteria</taxon>
        <taxon>Pseudomonadati</taxon>
        <taxon>Pseudomonadota</taxon>
        <taxon>Gammaproteobacteria</taxon>
        <taxon>Enterobacterales</taxon>
        <taxon>Enterobacteriaceae</taxon>
        <taxon>Escherichia</taxon>
    </lineage>
</organism>
<dbReference type="InterPro" id="IPR027417">
    <property type="entry name" value="P-loop_NTPase"/>
</dbReference>
<dbReference type="RefSeq" id="WP_001559860.1">
    <property type="nucleotide sequence ID" value="NZ_CP056698.1"/>
</dbReference>
<dbReference type="EMBL" id="JABXPT010000022">
    <property type="protein sequence ID" value="MBA7900974.1"/>
    <property type="molecule type" value="Genomic_DNA"/>
</dbReference>
<dbReference type="Pfam" id="PF20693">
    <property type="entry name" value="YobI-ATPase"/>
    <property type="match status" value="1"/>
</dbReference>
<dbReference type="AlphaFoldDB" id="A0A7W3G1E3"/>
<evidence type="ECO:0000313" key="2">
    <source>
        <dbReference type="Proteomes" id="UP000518474"/>
    </source>
</evidence>
<dbReference type="InterPro" id="IPR048428">
    <property type="entry name" value="YobI-NTPase"/>
</dbReference>
<sequence length="1268" mass="144317">MIMFTPWLIPIVAESDHTEANAVRYEALTPTELDADKAGCYISALNYAYEHPDIRNIAVTGPYGAGKSSVLKTWCKAHNTTLRVLTVSLADFDMQRHVDESNAGSTIDEGEKNTGTVEKSIEYSILQQILYKNKKHELPCSRIDRISDVTVGQIFRSASFLTGTVLLSGAALFFLSPDYVTTKLSLPETLARYLLEHPFEWRLSGAVVSVMGALCLLLKQLHRIGIFDRKVSLDKVDLLKGAVTTRASSPSLLNVYIDEIVYFFDSTKYDVVIFEDLDRFNNGRIFVKLREINQIINNCLSDRKPVKFIYAVRDGIFNSAESRTKFFDFVMPVIPVMDEQNAYEHFVKKFKEEEINNNLSECISRIAAFIPNMRVMHNITNEFRLYQNLVNSRENLAKLLAMIAYKNLCAEDYHGIDSKKGVLYHFIQSYIDHEIQDELLRSVNNELEDMVQLLESIKNEKNANRESLREELLMPYLSKAYSDILVFWVDGRQITLDMAIKNEEYFLMLLDKGNIPINFLSNNQRFIRLNEQDIEPLKIQYKKRCHLIDNKTIDNITKIKNRISGLELLKTKILSGTVSDIAEKMTNEGFISWIKKKEDTGVLTMQSDHEQIDFIFFLLSSGYLSTDYMSYRSIFIPGGLSETDNLFLKDVMSGKGPEKTFSFHLDNVNNIVARLKKLGVLQRDNAQHPAVIRWLLDNEPDTLKNNIMALLSQTDSRRVVSLLMLIQNDFATYIRLRYLDIFMSDESILNRLLTHLWASEERTQEQQVFVQKMAAHLLCLTERTSVWQSAEINKYISELTDSSPLLITAVPEGYGDAFVEVLKKNALSVSYIPDVAGDEKCSVIRKIAGAGLFKYSVSNLKNIYLSLMQNKNEEITSFSLYPFHCLGSLKIPEVTDILWANIDDFILSVYIESDEVDRVPELLNSHEISMRVVEQIIAKMDFCIHQLDDIINRSESSGSNIYSILLQSGRILPSFNNFVHLLHDNAVNISGELVPWVNDKYAELEPSAIVINNTGVFDSFVSEFICSPELSEGALLKVLNNLNTVIIDVPEKMPLRNAELLCSEKKLAPTVNVFTGVFNALSGNVDDVNRMNALLADLIARRPEIISQYPDDIFYIEGDFDKGLAGELFRHELIDTNIKVGALRWLRDNNPGILEKVHLLSLDILAELSSWMNDDGLRLTLLKRCLVAGDADKDSLCEVLNSFADESYHGLLPHDRFRKIPHTADLWEVAELISNLGFIQPPKMGTGRDEHKIVITPVRGVRDEEFYD</sequence>
<dbReference type="SUPFAM" id="SSF52540">
    <property type="entry name" value="P-loop containing nucleoside triphosphate hydrolases"/>
    <property type="match status" value="1"/>
</dbReference>
<gene>
    <name evidence="1" type="ORF">HV245_23025</name>
</gene>
<evidence type="ECO:0000313" key="1">
    <source>
        <dbReference type="EMBL" id="MBA7900974.1"/>
    </source>
</evidence>
<dbReference type="Proteomes" id="UP000518474">
    <property type="component" value="Unassembled WGS sequence"/>
</dbReference>
<name>A0A7W3G1E3_9ESCH</name>
<reference evidence="1 2" key="1">
    <citation type="submission" date="2020-06" db="EMBL/GenBank/DDBJ databases">
        <title>REHAB project genomes.</title>
        <authorList>
            <person name="Shaw L.P."/>
        </authorList>
    </citation>
    <scope>NUCLEOTIDE SEQUENCE [LARGE SCALE GENOMIC DNA]</scope>
    <source>
        <strain evidence="1 2">RHBSTW-00604</strain>
    </source>
</reference>